<protein>
    <recommendedName>
        <fullName evidence="4">DUF4283 domain-containing protein</fullName>
    </recommendedName>
</protein>
<reference evidence="2" key="2">
    <citation type="journal article" date="2023" name="Plants (Basel)">
        <title>Annotation of the Turnera subulata (Passifloraceae) Draft Genome Reveals the S-Locus Evolved after the Divergence of Turneroideae from Passifloroideae in a Stepwise Manner.</title>
        <authorList>
            <person name="Henning P.M."/>
            <person name="Roalson E.H."/>
            <person name="Mir W."/>
            <person name="McCubbin A.G."/>
            <person name="Shore J.S."/>
        </authorList>
    </citation>
    <scope>NUCLEOTIDE SEQUENCE</scope>
    <source>
        <strain evidence="2">F60SS</strain>
    </source>
</reference>
<reference evidence="2" key="1">
    <citation type="submission" date="2022-02" db="EMBL/GenBank/DDBJ databases">
        <authorList>
            <person name="Henning P.M."/>
            <person name="McCubbin A.G."/>
            <person name="Shore J.S."/>
        </authorList>
    </citation>
    <scope>NUCLEOTIDE SEQUENCE</scope>
    <source>
        <strain evidence="2">F60SS</strain>
        <tissue evidence="2">Leaves</tissue>
    </source>
</reference>
<dbReference type="Proteomes" id="UP001141552">
    <property type="component" value="Unassembled WGS sequence"/>
</dbReference>
<evidence type="ECO:0000313" key="3">
    <source>
        <dbReference type="Proteomes" id="UP001141552"/>
    </source>
</evidence>
<feature type="non-terminal residue" evidence="2">
    <location>
        <position position="1"/>
    </location>
</feature>
<gene>
    <name evidence="2" type="ORF">Tsubulata_025972</name>
</gene>
<sequence>INRLNNHKNIKGKLCVIDKKNIFLIGFGFEEDHWCFQEGMPWVAANQHTTLKRWIPDTPLNQEKPKKPSVAYLRRGVASTRNMVRKARRKLNPLKTMDEQQQLAASQDATKMGK</sequence>
<accession>A0A9Q0JPF0</accession>
<evidence type="ECO:0000256" key="1">
    <source>
        <dbReference type="SAM" id="MobiDB-lite"/>
    </source>
</evidence>
<comment type="caution">
    <text evidence="2">The sequence shown here is derived from an EMBL/GenBank/DDBJ whole genome shotgun (WGS) entry which is preliminary data.</text>
</comment>
<name>A0A9Q0JPF0_9ROSI</name>
<feature type="region of interest" description="Disordered" evidence="1">
    <location>
        <begin position="93"/>
        <end position="114"/>
    </location>
</feature>
<organism evidence="2 3">
    <name type="scientific">Turnera subulata</name>
    <dbReference type="NCBI Taxonomy" id="218843"/>
    <lineage>
        <taxon>Eukaryota</taxon>
        <taxon>Viridiplantae</taxon>
        <taxon>Streptophyta</taxon>
        <taxon>Embryophyta</taxon>
        <taxon>Tracheophyta</taxon>
        <taxon>Spermatophyta</taxon>
        <taxon>Magnoliopsida</taxon>
        <taxon>eudicotyledons</taxon>
        <taxon>Gunneridae</taxon>
        <taxon>Pentapetalae</taxon>
        <taxon>rosids</taxon>
        <taxon>fabids</taxon>
        <taxon>Malpighiales</taxon>
        <taxon>Passifloraceae</taxon>
        <taxon>Turnera</taxon>
    </lineage>
</organism>
<dbReference type="EMBL" id="JAKUCV010000671">
    <property type="protein sequence ID" value="KAJ4849209.1"/>
    <property type="molecule type" value="Genomic_DNA"/>
</dbReference>
<keyword evidence="3" id="KW-1185">Reference proteome</keyword>
<evidence type="ECO:0000313" key="2">
    <source>
        <dbReference type="EMBL" id="KAJ4849209.1"/>
    </source>
</evidence>
<feature type="non-terminal residue" evidence="2">
    <location>
        <position position="114"/>
    </location>
</feature>
<dbReference type="AlphaFoldDB" id="A0A9Q0JPF0"/>
<feature type="compositionally biased region" description="Polar residues" evidence="1">
    <location>
        <begin position="99"/>
        <end position="114"/>
    </location>
</feature>
<evidence type="ECO:0008006" key="4">
    <source>
        <dbReference type="Google" id="ProtNLM"/>
    </source>
</evidence>
<proteinExistence type="predicted"/>